<gene>
    <name evidence="12" type="ORF">BCR42DRAFT_417767</name>
</gene>
<keyword evidence="3 6" id="KW-0378">Hydrolase</keyword>
<evidence type="ECO:0000256" key="10">
    <source>
        <dbReference type="SAM" id="SignalP"/>
    </source>
</evidence>
<dbReference type="InterPro" id="IPR050131">
    <property type="entry name" value="Peptidase_S8_subtilisin-like"/>
</dbReference>
<evidence type="ECO:0000256" key="3">
    <source>
        <dbReference type="ARBA" id="ARBA00022801"/>
    </source>
</evidence>
<evidence type="ECO:0000313" key="12">
    <source>
        <dbReference type="EMBL" id="ORZ13971.1"/>
    </source>
</evidence>
<keyword evidence="2 6" id="KW-0645">Protease</keyword>
<dbReference type="InterPro" id="IPR023827">
    <property type="entry name" value="Peptidase_S8_Asp-AS"/>
</dbReference>
<sequence>MAKFYFAFLFIFSLSFNNYNGHLFVTASDTDNYILVFKHGTPRSDISDHIQLMYSKVDDHANTSSTVNTQFSTIGDFHWYTGSFPTESFETLFASSQHSTTMSTNNVDSKDILHYWVKDVDFSVQEMVQKSPPSWGLDRIDQRQGLDGLYKFSSKQGEGVTVYVLDTGVLEDHEDLKGRVTIGKTIVGDDPADNDGHGTFVAGVCCGSTYGVAKSASIVSVKTLDNDGNGRLSDLLKGLEWVVQQHSFTNPSPSTAPTSTSFTEQPTATTTIMEGTTIIPVNGKVAQQNSQHNMTTSSSSNYHQKGKSSSKAKTTKAKTTTKPKSKSSSKSSHPQQPSSNIRKLHENPAVSLSSSSSNTSLTHSTTINKIISEFSASTSSWAPLQSSSLPTSSSTSSSSSPMSTSTQGKTKSIINLSLGALYNQVANDAVEQVIQLGIHVVVAAGNYGEDACLYSPGSSPGAITVGAIDKDDSIAYYSNFGKCVDIFAPGTDIVSITSDDDSATDTLTGTSMAAPHVAGSMALFLAQADYTPFELSNYMKSISTLIYMDFSINDTDGNANKSVLDNAVDKGVEAQQNHPSSQFSTAVNILYSQPEDGQPLWIFGGQLSSSASRSLLSFFPTSILIILLASVIPTLYFR</sequence>
<evidence type="ECO:0000259" key="11">
    <source>
        <dbReference type="Pfam" id="PF00082"/>
    </source>
</evidence>
<name>A0A1X2ICM4_9FUNG</name>
<keyword evidence="10" id="KW-0732">Signal</keyword>
<dbReference type="PANTHER" id="PTHR43806">
    <property type="entry name" value="PEPTIDASE S8"/>
    <property type="match status" value="1"/>
</dbReference>
<evidence type="ECO:0000256" key="7">
    <source>
        <dbReference type="RuleBase" id="RU003355"/>
    </source>
</evidence>
<feature type="region of interest" description="Disordered" evidence="8">
    <location>
        <begin position="287"/>
        <end position="362"/>
    </location>
</feature>
<evidence type="ECO:0000256" key="6">
    <source>
        <dbReference type="PROSITE-ProRule" id="PRU01240"/>
    </source>
</evidence>
<feature type="domain" description="Peptidase S8/S53" evidence="11">
    <location>
        <begin position="157"/>
        <end position="246"/>
    </location>
</feature>
<dbReference type="AlphaFoldDB" id="A0A1X2ICM4"/>
<protein>
    <submittedName>
        <fullName evidence="12">Peptidase S8/S53 domain-containing protein</fullName>
    </submittedName>
</protein>
<feature type="active site" description="Charge relay system" evidence="5 6">
    <location>
        <position position="197"/>
    </location>
</feature>
<dbReference type="InterPro" id="IPR000209">
    <property type="entry name" value="Peptidase_S8/S53_dom"/>
</dbReference>
<evidence type="ECO:0000256" key="5">
    <source>
        <dbReference type="PIRSR" id="PIRSR615500-1"/>
    </source>
</evidence>
<feature type="active site" description="Charge relay system" evidence="5 6">
    <location>
        <position position="166"/>
    </location>
</feature>
<comment type="similarity">
    <text evidence="1 6 7">Belongs to the peptidase S8 family.</text>
</comment>
<feature type="domain" description="Peptidase S8/S53" evidence="11">
    <location>
        <begin position="397"/>
        <end position="537"/>
    </location>
</feature>
<reference evidence="12 13" key="1">
    <citation type="submission" date="2016-07" db="EMBL/GenBank/DDBJ databases">
        <title>Pervasive Adenine N6-methylation of Active Genes in Fungi.</title>
        <authorList>
            <consortium name="DOE Joint Genome Institute"/>
            <person name="Mondo S.J."/>
            <person name="Dannebaum R.O."/>
            <person name="Kuo R.C."/>
            <person name="Labutti K."/>
            <person name="Haridas S."/>
            <person name="Kuo A."/>
            <person name="Salamov A."/>
            <person name="Ahrendt S.R."/>
            <person name="Lipzen A."/>
            <person name="Sullivan W."/>
            <person name="Andreopoulos W.B."/>
            <person name="Clum A."/>
            <person name="Lindquist E."/>
            <person name="Daum C."/>
            <person name="Ramamoorthy G.K."/>
            <person name="Gryganskyi A."/>
            <person name="Culley D."/>
            <person name="Magnuson J.K."/>
            <person name="James T.Y."/>
            <person name="O'Malley M.A."/>
            <person name="Stajich J.E."/>
            <person name="Spatafora J.W."/>
            <person name="Visel A."/>
            <person name="Grigoriev I.V."/>
        </authorList>
    </citation>
    <scope>NUCLEOTIDE SEQUENCE [LARGE SCALE GENOMIC DNA]</scope>
    <source>
        <strain evidence="12 13">NRRL 1336</strain>
    </source>
</reference>
<keyword evidence="13" id="KW-1185">Reference proteome</keyword>
<keyword evidence="4 6" id="KW-0720">Serine protease</keyword>
<feature type="compositionally biased region" description="Polar residues" evidence="8">
    <location>
        <begin position="287"/>
        <end position="303"/>
    </location>
</feature>
<feature type="compositionally biased region" description="Low complexity" evidence="8">
    <location>
        <begin position="386"/>
        <end position="406"/>
    </location>
</feature>
<dbReference type="InterPro" id="IPR022357">
    <property type="entry name" value="MIP_CS"/>
</dbReference>
<dbReference type="PROSITE" id="PS00221">
    <property type="entry name" value="MIP"/>
    <property type="match status" value="1"/>
</dbReference>
<dbReference type="STRING" id="90262.A0A1X2ICM4"/>
<dbReference type="GO" id="GO:0004252">
    <property type="term" value="F:serine-type endopeptidase activity"/>
    <property type="evidence" value="ECO:0007669"/>
    <property type="project" value="UniProtKB-UniRule"/>
</dbReference>
<keyword evidence="9" id="KW-0812">Transmembrane</keyword>
<feature type="compositionally biased region" description="Low complexity" evidence="8">
    <location>
        <begin position="351"/>
        <end position="362"/>
    </location>
</feature>
<dbReference type="InterPro" id="IPR015500">
    <property type="entry name" value="Peptidase_S8_subtilisin-rel"/>
</dbReference>
<feature type="compositionally biased region" description="Basic residues" evidence="8">
    <location>
        <begin position="304"/>
        <end position="327"/>
    </location>
</feature>
<dbReference type="Proteomes" id="UP000193560">
    <property type="component" value="Unassembled WGS sequence"/>
</dbReference>
<feature type="region of interest" description="Disordered" evidence="8">
    <location>
        <begin position="385"/>
        <end position="408"/>
    </location>
</feature>
<dbReference type="FunFam" id="3.40.50.200:FF:000007">
    <property type="entry name" value="Subtilisin-like serine protease"/>
    <property type="match status" value="1"/>
</dbReference>
<dbReference type="PROSITE" id="PS00136">
    <property type="entry name" value="SUBTILASE_ASP"/>
    <property type="match status" value="1"/>
</dbReference>
<dbReference type="PROSITE" id="PS00138">
    <property type="entry name" value="SUBTILASE_SER"/>
    <property type="match status" value="1"/>
</dbReference>
<keyword evidence="9" id="KW-1133">Transmembrane helix</keyword>
<dbReference type="InterPro" id="IPR023828">
    <property type="entry name" value="Peptidase_S8_Ser-AS"/>
</dbReference>
<dbReference type="Pfam" id="PF00082">
    <property type="entry name" value="Peptidase_S8"/>
    <property type="match status" value="2"/>
</dbReference>
<keyword evidence="9" id="KW-0472">Membrane</keyword>
<dbReference type="CDD" id="cd04077">
    <property type="entry name" value="Peptidases_S8_PCSK9_ProteinaseK_like"/>
    <property type="match status" value="1"/>
</dbReference>
<feature type="active site" description="Charge relay system" evidence="5 6">
    <location>
        <position position="511"/>
    </location>
</feature>
<evidence type="ECO:0000256" key="1">
    <source>
        <dbReference type="ARBA" id="ARBA00011073"/>
    </source>
</evidence>
<evidence type="ECO:0000313" key="13">
    <source>
        <dbReference type="Proteomes" id="UP000193560"/>
    </source>
</evidence>
<evidence type="ECO:0000256" key="4">
    <source>
        <dbReference type="ARBA" id="ARBA00022825"/>
    </source>
</evidence>
<dbReference type="InterPro" id="IPR036852">
    <property type="entry name" value="Peptidase_S8/S53_dom_sf"/>
</dbReference>
<feature type="chain" id="PRO_5010886592" evidence="10">
    <location>
        <begin position="22"/>
        <end position="638"/>
    </location>
</feature>
<dbReference type="GO" id="GO:0005615">
    <property type="term" value="C:extracellular space"/>
    <property type="evidence" value="ECO:0007669"/>
    <property type="project" value="TreeGrafter"/>
</dbReference>
<dbReference type="PANTHER" id="PTHR43806:SF11">
    <property type="entry name" value="CEREVISIN-RELATED"/>
    <property type="match status" value="1"/>
</dbReference>
<dbReference type="PRINTS" id="PR00723">
    <property type="entry name" value="SUBTILISIN"/>
</dbReference>
<dbReference type="OrthoDB" id="206201at2759"/>
<evidence type="ECO:0000256" key="8">
    <source>
        <dbReference type="SAM" id="MobiDB-lite"/>
    </source>
</evidence>
<accession>A0A1X2ICM4</accession>
<organism evidence="12 13">
    <name type="scientific">Absidia repens</name>
    <dbReference type="NCBI Taxonomy" id="90262"/>
    <lineage>
        <taxon>Eukaryota</taxon>
        <taxon>Fungi</taxon>
        <taxon>Fungi incertae sedis</taxon>
        <taxon>Mucoromycota</taxon>
        <taxon>Mucoromycotina</taxon>
        <taxon>Mucoromycetes</taxon>
        <taxon>Mucorales</taxon>
        <taxon>Cunninghamellaceae</taxon>
        <taxon>Absidia</taxon>
    </lineage>
</organism>
<comment type="caution">
    <text evidence="12">The sequence shown here is derived from an EMBL/GenBank/DDBJ whole genome shotgun (WGS) entry which is preliminary data.</text>
</comment>
<dbReference type="PROSITE" id="PS51892">
    <property type="entry name" value="SUBTILASE"/>
    <property type="match status" value="1"/>
</dbReference>
<feature type="signal peptide" evidence="10">
    <location>
        <begin position="1"/>
        <end position="21"/>
    </location>
</feature>
<dbReference type="EMBL" id="MCGE01000015">
    <property type="protein sequence ID" value="ORZ13971.1"/>
    <property type="molecule type" value="Genomic_DNA"/>
</dbReference>
<evidence type="ECO:0000256" key="9">
    <source>
        <dbReference type="SAM" id="Phobius"/>
    </source>
</evidence>
<dbReference type="SUPFAM" id="SSF52743">
    <property type="entry name" value="Subtilisin-like"/>
    <property type="match status" value="1"/>
</dbReference>
<dbReference type="InterPro" id="IPR034193">
    <property type="entry name" value="PCSK9_ProteinaseK-like"/>
</dbReference>
<feature type="transmembrane region" description="Helical" evidence="9">
    <location>
        <begin position="615"/>
        <end position="637"/>
    </location>
</feature>
<dbReference type="GO" id="GO:0006508">
    <property type="term" value="P:proteolysis"/>
    <property type="evidence" value="ECO:0007669"/>
    <property type="project" value="UniProtKB-KW"/>
</dbReference>
<dbReference type="Gene3D" id="3.40.50.200">
    <property type="entry name" value="Peptidase S8/S53 domain"/>
    <property type="match status" value="2"/>
</dbReference>
<evidence type="ECO:0000256" key="2">
    <source>
        <dbReference type="ARBA" id="ARBA00022670"/>
    </source>
</evidence>
<proteinExistence type="inferred from homology"/>